<evidence type="ECO:0000313" key="3">
    <source>
        <dbReference type="Proteomes" id="UP000229307"/>
    </source>
</evidence>
<dbReference type="SUPFAM" id="SSF81301">
    <property type="entry name" value="Nucleotidyltransferase"/>
    <property type="match status" value="1"/>
</dbReference>
<evidence type="ECO:0000313" key="2">
    <source>
        <dbReference type="EMBL" id="PIZ15076.1"/>
    </source>
</evidence>
<dbReference type="AlphaFoldDB" id="A0A2M7S6F6"/>
<dbReference type="Proteomes" id="UP000229307">
    <property type="component" value="Unassembled WGS sequence"/>
</dbReference>
<dbReference type="EMBL" id="PFMR01000283">
    <property type="protein sequence ID" value="PIZ15076.1"/>
    <property type="molecule type" value="Genomic_DNA"/>
</dbReference>
<dbReference type="InterPro" id="IPR052548">
    <property type="entry name" value="Type_VII_TA_antitoxin"/>
</dbReference>
<dbReference type="PANTHER" id="PTHR33933:SF1">
    <property type="entry name" value="PROTEIN ADENYLYLTRANSFERASE MNTA-RELATED"/>
    <property type="match status" value="1"/>
</dbReference>
<name>A0A2M7S6F6_9BACT</name>
<sequence length="201" mass="23336">MMRFHDILEDIFSSKVKISVVKILFRYPEKKFSGRELARVVNASPSRVWEILNFLQRYGIIESARIGNTIAWNLNKSSIFSKELKRVFHLEKKMFGDLKHKIAHLFKKRLFVKRVILFGSVAHGKESPESDIDLLVVVKKENDKKIAGDIIQQLNPVFLSLYGNMISEIIYSEKEWLAKRNTPLAKNIESKGEILFERESA</sequence>
<accession>A0A2M7S6F6</accession>
<organism evidence="2 3">
    <name type="scientific">Candidatus Desantisbacteria bacterium CG_4_10_14_0_8_um_filter_48_22</name>
    <dbReference type="NCBI Taxonomy" id="1974543"/>
    <lineage>
        <taxon>Bacteria</taxon>
        <taxon>Candidatus Desantisiibacteriota</taxon>
    </lineage>
</organism>
<dbReference type="PANTHER" id="PTHR33933">
    <property type="entry name" value="NUCLEOTIDYLTRANSFERASE"/>
    <property type="match status" value="1"/>
</dbReference>
<reference evidence="3" key="1">
    <citation type="submission" date="2017-09" db="EMBL/GenBank/DDBJ databases">
        <title>Depth-based differentiation of microbial function through sediment-hosted aquifers and enrichment of novel symbionts in the deep terrestrial subsurface.</title>
        <authorList>
            <person name="Probst A.J."/>
            <person name="Ladd B."/>
            <person name="Jarett J.K."/>
            <person name="Geller-Mcgrath D.E."/>
            <person name="Sieber C.M.K."/>
            <person name="Emerson J.B."/>
            <person name="Anantharaman K."/>
            <person name="Thomas B.C."/>
            <person name="Malmstrom R."/>
            <person name="Stieglmeier M."/>
            <person name="Klingl A."/>
            <person name="Woyke T."/>
            <person name="Ryan C.M."/>
            <person name="Banfield J.F."/>
        </authorList>
    </citation>
    <scope>NUCLEOTIDE SEQUENCE [LARGE SCALE GENOMIC DNA]</scope>
</reference>
<protein>
    <recommendedName>
        <fullName evidence="1">Polymerase beta nucleotidyltransferase domain-containing protein</fullName>
    </recommendedName>
</protein>
<evidence type="ECO:0000259" key="1">
    <source>
        <dbReference type="Pfam" id="PF18765"/>
    </source>
</evidence>
<dbReference type="InterPro" id="IPR043519">
    <property type="entry name" value="NT_sf"/>
</dbReference>
<comment type="caution">
    <text evidence="2">The sequence shown here is derived from an EMBL/GenBank/DDBJ whole genome shotgun (WGS) entry which is preliminary data.</text>
</comment>
<dbReference type="SUPFAM" id="SSF46785">
    <property type="entry name" value="Winged helix' DNA-binding domain"/>
    <property type="match status" value="1"/>
</dbReference>
<proteinExistence type="predicted"/>
<dbReference type="InterPro" id="IPR036390">
    <property type="entry name" value="WH_DNA-bd_sf"/>
</dbReference>
<dbReference type="Gene3D" id="3.30.460.10">
    <property type="entry name" value="Beta Polymerase, domain 2"/>
    <property type="match status" value="1"/>
</dbReference>
<dbReference type="Pfam" id="PF18765">
    <property type="entry name" value="Polbeta"/>
    <property type="match status" value="1"/>
</dbReference>
<gene>
    <name evidence="2" type="ORF">COY52_10510</name>
</gene>
<dbReference type="CDD" id="cd05403">
    <property type="entry name" value="NT_KNTase_like"/>
    <property type="match status" value="1"/>
</dbReference>
<feature type="domain" description="Polymerase beta nucleotidyltransferase" evidence="1">
    <location>
        <begin position="101"/>
        <end position="199"/>
    </location>
</feature>
<dbReference type="InterPro" id="IPR041633">
    <property type="entry name" value="Polbeta"/>
</dbReference>